<evidence type="ECO:0000313" key="2">
    <source>
        <dbReference type="Proteomes" id="UP000275078"/>
    </source>
</evidence>
<sequence>MINGSAELQRGNQSSFAPSSAFDMATITKDRDDYTRLIAEFENGLRSKFKDSPAVYAFKSFLANTEPWFALKLCQETHCMAIFQQMDLYLLDPEYSGFPFLELVEEVLLFFATCFGPAGWSFISSRIRDLGAAITASMRTSVYTVLAESWFCIAIFSFVRSPPTSGMSMRSGEYIFLRWKKGLLRRGQVELIAAEMRSFMSELRSLTQTLDRNNHLWTAAEKNQYFQQIQNRCKWTAQSMKNGSSRTPRLLLIFSDNHLKRRSCRIDRKSGRPTSLPSYSTGLLCTQCYHNGSTCSSLEDPAIGSRGRIRLLWDGGFHFYRAFVGGRPDLQMFLDDFKAFTLSQRMWKP</sequence>
<protein>
    <submittedName>
        <fullName evidence="1">Uncharacterized protein</fullName>
    </submittedName>
</protein>
<accession>A0A3N4HGG4</accession>
<proteinExistence type="predicted"/>
<evidence type="ECO:0000313" key="1">
    <source>
        <dbReference type="EMBL" id="RPA73192.1"/>
    </source>
</evidence>
<name>A0A3N4HGG4_ASCIM</name>
<gene>
    <name evidence="1" type="ORF">BJ508DRAFT_366856</name>
</gene>
<keyword evidence="2" id="KW-1185">Reference proteome</keyword>
<dbReference type="AlphaFoldDB" id="A0A3N4HGG4"/>
<dbReference type="Proteomes" id="UP000275078">
    <property type="component" value="Unassembled WGS sequence"/>
</dbReference>
<organism evidence="1 2">
    <name type="scientific">Ascobolus immersus RN42</name>
    <dbReference type="NCBI Taxonomy" id="1160509"/>
    <lineage>
        <taxon>Eukaryota</taxon>
        <taxon>Fungi</taxon>
        <taxon>Dikarya</taxon>
        <taxon>Ascomycota</taxon>
        <taxon>Pezizomycotina</taxon>
        <taxon>Pezizomycetes</taxon>
        <taxon>Pezizales</taxon>
        <taxon>Ascobolaceae</taxon>
        <taxon>Ascobolus</taxon>
    </lineage>
</organism>
<reference evidence="1 2" key="1">
    <citation type="journal article" date="2018" name="Nat. Ecol. Evol.">
        <title>Pezizomycetes genomes reveal the molecular basis of ectomycorrhizal truffle lifestyle.</title>
        <authorList>
            <person name="Murat C."/>
            <person name="Payen T."/>
            <person name="Noel B."/>
            <person name="Kuo A."/>
            <person name="Morin E."/>
            <person name="Chen J."/>
            <person name="Kohler A."/>
            <person name="Krizsan K."/>
            <person name="Balestrini R."/>
            <person name="Da Silva C."/>
            <person name="Montanini B."/>
            <person name="Hainaut M."/>
            <person name="Levati E."/>
            <person name="Barry K.W."/>
            <person name="Belfiori B."/>
            <person name="Cichocki N."/>
            <person name="Clum A."/>
            <person name="Dockter R.B."/>
            <person name="Fauchery L."/>
            <person name="Guy J."/>
            <person name="Iotti M."/>
            <person name="Le Tacon F."/>
            <person name="Lindquist E.A."/>
            <person name="Lipzen A."/>
            <person name="Malagnac F."/>
            <person name="Mello A."/>
            <person name="Molinier V."/>
            <person name="Miyauchi S."/>
            <person name="Poulain J."/>
            <person name="Riccioni C."/>
            <person name="Rubini A."/>
            <person name="Sitrit Y."/>
            <person name="Splivallo R."/>
            <person name="Traeger S."/>
            <person name="Wang M."/>
            <person name="Zifcakova L."/>
            <person name="Wipf D."/>
            <person name="Zambonelli A."/>
            <person name="Paolocci F."/>
            <person name="Nowrousian M."/>
            <person name="Ottonello S."/>
            <person name="Baldrian P."/>
            <person name="Spatafora J.W."/>
            <person name="Henrissat B."/>
            <person name="Nagy L.G."/>
            <person name="Aury J.M."/>
            <person name="Wincker P."/>
            <person name="Grigoriev I.V."/>
            <person name="Bonfante P."/>
            <person name="Martin F.M."/>
        </authorList>
    </citation>
    <scope>NUCLEOTIDE SEQUENCE [LARGE SCALE GENOMIC DNA]</scope>
    <source>
        <strain evidence="1 2">RN42</strain>
    </source>
</reference>
<dbReference type="EMBL" id="ML119830">
    <property type="protein sequence ID" value="RPA73192.1"/>
    <property type="molecule type" value="Genomic_DNA"/>
</dbReference>